<dbReference type="AlphaFoldDB" id="A0A1G8JS55"/>
<dbReference type="InterPro" id="IPR018392">
    <property type="entry name" value="LysM"/>
</dbReference>
<evidence type="ECO:0000313" key="3">
    <source>
        <dbReference type="Proteomes" id="UP000199163"/>
    </source>
</evidence>
<reference evidence="2 3" key="1">
    <citation type="submission" date="2016-10" db="EMBL/GenBank/DDBJ databases">
        <authorList>
            <person name="de Groot N.N."/>
        </authorList>
    </citation>
    <scope>NUCLEOTIDE SEQUENCE [LARGE SCALE GENOMIC DNA]</scope>
    <source>
        <strain evidence="2 3">DSM 21632</strain>
    </source>
</reference>
<dbReference type="SUPFAM" id="SSF82171">
    <property type="entry name" value="DPP6 N-terminal domain-like"/>
    <property type="match status" value="1"/>
</dbReference>
<dbReference type="CDD" id="cd00118">
    <property type="entry name" value="LysM"/>
    <property type="match status" value="3"/>
</dbReference>
<keyword evidence="3" id="KW-1185">Reference proteome</keyword>
<dbReference type="STRING" id="568899.SAMN05192534_13616"/>
<organism evidence="2 3">
    <name type="scientific">Alteribacillus persepolensis</name>
    <dbReference type="NCBI Taxonomy" id="568899"/>
    <lineage>
        <taxon>Bacteria</taxon>
        <taxon>Bacillati</taxon>
        <taxon>Bacillota</taxon>
        <taxon>Bacilli</taxon>
        <taxon>Bacillales</taxon>
        <taxon>Bacillaceae</taxon>
        <taxon>Alteribacillus</taxon>
    </lineage>
</organism>
<name>A0A1G8JS55_9BACI</name>
<dbReference type="PANTHER" id="PTHR33734">
    <property type="entry name" value="LYSM DOMAIN-CONTAINING GPI-ANCHORED PROTEIN 2"/>
    <property type="match status" value="1"/>
</dbReference>
<gene>
    <name evidence="2" type="ORF">SAMN05192534_13616</name>
</gene>
<feature type="domain" description="LysM" evidence="1">
    <location>
        <begin position="3"/>
        <end position="47"/>
    </location>
</feature>
<dbReference type="PROSITE" id="PS51782">
    <property type="entry name" value="LYSM"/>
    <property type="match status" value="3"/>
</dbReference>
<dbReference type="Gene3D" id="2.120.10.30">
    <property type="entry name" value="TolB, C-terminal domain"/>
    <property type="match status" value="2"/>
</dbReference>
<dbReference type="PANTHER" id="PTHR33734:SF22">
    <property type="entry name" value="MEMBRANE-BOUND LYTIC MUREIN TRANSGLYCOSYLASE D"/>
    <property type="match status" value="1"/>
</dbReference>
<dbReference type="Gene3D" id="3.10.350.10">
    <property type="entry name" value="LysM domain"/>
    <property type="match status" value="3"/>
</dbReference>
<feature type="domain" description="LysM" evidence="1">
    <location>
        <begin position="101"/>
        <end position="150"/>
    </location>
</feature>
<dbReference type="Pfam" id="PF01476">
    <property type="entry name" value="LysM"/>
    <property type="match status" value="3"/>
</dbReference>
<dbReference type="InterPro" id="IPR011659">
    <property type="entry name" value="WD40"/>
</dbReference>
<dbReference type="OrthoDB" id="308800at2"/>
<dbReference type="InterPro" id="IPR011042">
    <property type="entry name" value="6-blade_b-propeller_TolB-like"/>
</dbReference>
<evidence type="ECO:0000259" key="1">
    <source>
        <dbReference type="PROSITE" id="PS51782"/>
    </source>
</evidence>
<feature type="domain" description="LysM" evidence="1">
    <location>
        <begin position="52"/>
        <end position="96"/>
    </location>
</feature>
<dbReference type="InterPro" id="IPR036779">
    <property type="entry name" value="LysM_dom_sf"/>
</dbReference>
<accession>A0A1G8JS55</accession>
<dbReference type="SUPFAM" id="SSF54106">
    <property type="entry name" value="LysM domain"/>
    <property type="match status" value="3"/>
</dbReference>
<dbReference type="SMART" id="SM00257">
    <property type="entry name" value="LysM"/>
    <property type="match status" value="3"/>
</dbReference>
<dbReference type="EMBL" id="FNDK01000036">
    <property type="protein sequence ID" value="SDI33913.1"/>
    <property type="molecule type" value="Genomic_DNA"/>
</dbReference>
<dbReference type="Proteomes" id="UP000199163">
    <property type="component" value="Unassembled WGS sequence"/>
</dbReference>
<dbReference type="GO" id="GO:0008932">
    <property type="term" value="F:lytic endotransglycosylase activity"/>
    <property type="evidence" value="ECO:0007669"/>
    <property type="project" value="TreeGrafter"/>
</dbReference>
<dbReference type="Pfam" id="PF07676">
    <property type="entry name" value="PD40"/>
    <property type="match status" value="2"/>
</dbReference>
<protein>
    <submittedName>
        <fullName evidence="2">TolB protein</fullName>
    </submittedName>
</protein>
<proteinExistence type="predicted"/>
<sequence>MQVFYTVRPGDTLFHIARRWELPLDSLAAANRLTPPYTIFVGQQLSVPPGVDVYRVQPGDSVFRIAQRYGVPPAVIIEANQLRPPYLLSIGQLLRVPPGFPYYIVQPGDTLYHIASRFHVVTDGRVNHELIRMVNNLASDRIYPGMRLAVPYAPPGEDGLIAYTANRGGVFDMWLYDPGTGASRQLTEGLGEVFSVPFWSPDGSRIAFAGRHNILFVVRLADGAVARIDQLEEGLGVYLDWSSASRQLVYAKQHDIILYDIIRHQAERISVSEATDVQFFPNGEELLFQAPDDAGVSQLFVMQTDGSNRRQITENTGGRYNTVRLSPDGSRVLYTTPGVSISIIFTIDLATGETFEVRGGPLARNYFPAWSPDSENIAYSANAFEHAGYFSLIRTTTKQGENDRTSAISDCFATPVTWSPDSRKAAYLSGCDEAGTAREMWVVNTDFPVPVQLMDGVTIASLAWSPSVLSLSTYTNSVYQVAFQYQAHWQPVTDERYKGPDGFFQIAAIAAEDPLNAVCQNEAFHPLLPYGSNPRITHTIVQHQDACFIFPSADQPPEMADQAALIVRYPAPVQIEETTYPYFILWADQGHINQIAETLRFL</sequence>
<dbReference type="RefSeq" id="WP_091276634.1">
    <property type="nucleotide sequence ID" value="NZ_FNDK01000036.1"/>
</dbReference>
<evidence type="ECO:0000313" key="2">
    <source>
        <dbReference type="EMBL" id="SDI33913.1"/>
    </source>
</evidence>